<reference evidence="3" key="1">
    <citation type="journal article" date="2023" name="Mol. Phylogenet. Evol.">
        <title>Genome-scale phylogeny and comparative genomics of the fungal order Sordariales.</title>
        <authorList>
            <person name="Hensen N."/>
            <person name="Bonometti L."/>
            <person name="Westerberg I."/>
            <person name="Brannstrom I.O."/>
            <person name="Guillou S."/>
            <person name="Cros-Aarteil S."/>
            <person name="Calhoun S."/>
            <person name="Haridas S."/>
            <person name="Kuo A."/>
            <person name="Mondo S."/>
            <person name="Pangilinan J."/>
            <person name="Riley R."/>
            <person name="LaButti K."/>
            <person name="Andreopoulos B."/>
            <person name="Lipzen A."/>
            <person name="Chen C."/>
            <person name="Yan M."/>
            <person name="Daum C."/>
            <person name="Ng V."/>
            <person name="Clum A."/>
            <person name="Steindorff A."/>
            <person name="Ohm R.A."/>
            <person name="Martin F."/>
            <person name="Silar P."/>
            <person name="Natvig D.O."/>
            <person name="Lalanne C."/>
            <person name="Gautier V."/>
            <person name="Ament-Velasquez S.L."/>
            <person name="Kruys A."/>
            <person name="Hutchinson M.I."/>
            <person name="Powell A.J."/>
            <person name="Barry K."/>
            <person name="Miller A.N."/>
            <person name="Grigoriev I.V."/>
            <person name="Debuchy R."/>
            <person name="Gladieux P."/>
            <person name="Hiltunen Thoren M."/>
            <person name="Johannesson H."/>
        </authorList>
    </citation>
    <scope>NUCLEOTIDE SEQUENCE</scope>
    <source>
        <strain evidence="3">SMH4131-1</strain>
    </source>
</reference>
<protein>
    <recommendedName>
        <fullName evidence="2">Cyanovirin-N domain-containing protein</fullName>
    </recommendedName>
</protein>
<comment type="caution">
    <text evidence="3">The sequence shown here is derived from an EMBL/GenBank/DDBJ whole genome shotgun (WGS) entry which is preliminary data.</text>
</comment>
<accession>A0AAE0J6E2</accession>
<evidence type="ECO:0000259" key="2">
    <source>
        <dbReference type="Pfam" id="PF08881"/>
    </source>
</evidence>
<evidence type="ECO:0000256" key="1">
    <source>
        <dbReference type="SAM" id="SignalP"/>
    </source>
</evidence>
<keyword evidence="1" id="KW-0732">Signal</keyword>
<gene>
    <name evidence="3" type="ORF">B0T19DRAFT_472294</name>
</gene>
<dbReference type="InterPro" id="IPR036673">
    <property type="entry name" value="Cyanovirin-N_sf"/>
</dbReference>
<feature type="signal peptide" evidence="1">
    <location>
        <begin position="1"/>
        <end position="18"/>
    </location>
</feature>
<dbReference type="EMBL" id="JAUEPO010000001">
    <property type="protein sequence ID" value="KAK3337377.1"/>
    <property type="molecule type" value="Genomic_DNA"/>
</dbReference>
<keyword evidence="4" id="KW-1185">Reference proteome</keyword>
<organism evidence="3 4">
    <name type="scientific">Cercophora scortea</name>
    <dbReference type="NCBI Taxonomy" id="314031"/>
    <lineage>
        <taxon>Eukaryota</taxon>
        <taxon>Fungi</taxon>
        <taxon>Dikarya</taxon>
        <taxon>Ascomycota</taxon>
        <taxon>Pezizomycotina</taxon>
        <taxon>Sordariomycetes</taxon>
        <taxon>Sordariomycetidae</taxon>
        <taxon>Sordariales</taxon>
        <taxon>Lasiosphaeriaceae</taxon>
        <taxon>Cercophora</taxon>
    </lineage>
</organism>
<dbReference type="Pfam" id="PF08881">
    <property type="entry name" value="CVNH"/>
    <property type="match status" value="1"/>
</dbReference>
<dbReference type="InterPro" id="IPR011058">
    <property type="entry name" value="Cyanovirin-N"/>
</dbReference>
<feature type="domain" description="Cyanovirin-N" evidence="2">
    <location>
        <begin position="40"/>
        <end position="132"/>
    </location>
</feature>
<dbReference type="Proteomes" id="UP001286456">
    <property type="component" value="Unassembled WGS sequence"/>
</dbReference>
<sequence length="148" mass="15641">MKAIVTFILMVALALGHGASSAAPRTNGGFMGFCAFQGAKLADGHWLGAYCLYDVSTWSYSYTWIDLDHCLANNGGELISWEDGAFSGSCNDCSIANTSTTLHLTCACWDPQGQKKLSSTIDLNTALHDAGGCAGCFSHTGNMSWEGP</sequence>
<proteinExistence type="predicted"/>
<dbReference type="Gene3D" id="2.30.60.10">
    <property type="entry name" value="Cyanovirin-N"/>
    <property type="match status" value="1"/>
</dbReference>
<evidence type="ECO:0000313" key="3">
    <source>
        <dbReference type="EMBL" id="KAK3337377.1"/>
    </source>
</evidence>
<reference evidence="3" key="2">
    <citation type="submission" date="2023-06" db="EMBL/GenBank/DDBJ databases">
        <authorList>
            <consortium name="Lawrence Berkeley National Laboratory"/>
            <person name="Haridas S."/>
            <person name="Hensen N."/>
            <person name="Bonometti L."/>
            <person name="Westerberg I."/>
            <person name="Brannstrom I.O."/>
            <person name="Guillou S."/>
            <person name="Cros-Aarteil S."/>
            <person name="Calhoun S."/>
            <person name="Kuo A."/>
            <person name="Mondo S."/>
            <person name="Pangilinan J."/>
            <person name="Riley R."/>
            <person name="Labutti K."/>
            <person name="Andreopoulos B."/>
            <person name="Lipzen A."/>
            <person name="Chen C."/>
            <person name="Yanf M."/>
            <person name="Daum C."/>
            <person name="Ng V."/>
            <person name="Clum A."/>
            <person name="Steindorff A."/>
            <person name="Ohm R."/>
            <person name="Martin F."/>
            <person name="Silar P."/>
            <person name="Natvig D."/>
            <person name="Lalanne C."/>
            <person name="Gautier V."/>
            <person name="Ament-Velasquez S.L."/>
            <person name="Kruys A."/>
            <person name="Hutchinson M.I."/>
            <person name="Powell A.J."/>
            <person name="Barry K."/>
            <person name="Miller A.N."/>
            <person name="Grigoriev I.V."/>
            <person name="Debuchy R."/>
            <person name="Gladieux P."/>
            <person name="Thoren M.H."/>
            <person name="Johannesson H."/>
        </authorList>
    </citation>
    <scope>NUCLEOTIDE SEQUENCE</scope>
    <source>
        <strain evidence="3">SMH4131-1</strain>
    </source>
</reference>
<feature type="chain" id="PRO_5041948268" description="Cyanovirin-N domain-containing protein" evidence="1">
    <location>
        <begin position="19"/>
        <end position="148"/>
    </location>
</feature>
<name>A0AAE0J6E2_9PEZI</name>
<dbReference type="AlphaFoldDB" id="A0AAE0J6E2"/>
<evidence type="ECO:0000313" key="4">
    <source>
        <dbReference type="Proteomes" id="UP001286456"/>
    </source>
</evidence>
<dbReference type="SUPFAM" id="SSF51322">
    <property type="entry name" value="Cyanovirin-N"/>
    <property type="match status" value="1"/>
</dbReference>